<reference evidence="1" key="2">
    <citation type="submission" date="2018-08" db="UniProtKB">
        <authorList>
            <consortium name="EnsemblPlants"/>
        </authorList>
    </citation>
    <scope>IDENTIFICATION</scope>
    <source>
        <strain evidence="1">Yugu1</strain>
    </source>
</reference>
<name>K4APE1_SETIT</name>
<dbReference type="Gramene" id="KQK87885">
    <property type="protein sequence ID" value="KQK87885"/>
    <property type="gene ID" value="SETIT_040789mg"/>
</dbReference>
<keyword evidence="2" id="KW-1185">Reference proteome</keyword>
<organism evidence="1 2">
    <name type="scientific">Setaria italica</name>
    <name type="common">Foxtail millet</name>
    <name type="synonym">Panicum italicum</name>
    <dbReference type="NCBI Taxonomy" id="4555"/>
    <lineage>
        <taxon>Eukaryota</taxon>
        <taxon>Viridiplantae</taxon>
        <taxon>Streptophyta</taxon>
        <taxon>Embryophyta</taxon>
        <taxon>Tracheophyta</taxon>
        <taxon>Spermatophyta</taxon>
        <taxon>Magnoliopsida</taxon>
        <taxon>Liliopsida</taxon>
        <taxon>Poales</taxon>
        <taxon>Poaceae</taxon>
        <taxon>PACMAD clade</taxon>
        <taxon>Panicoideae</taxon>
        <taxon>Panicodae</taxon>
        <taxon>Paniceae</taxon>
        <taxon>Cenchrinae</taxon>
        <taxon>Setaria</taxon>
    </lineage>
</organism>
<sequence>MSWRNSLTTGKMTSHKNLRLCPLEAQLNKVAVSHCVLV</sequence>
<reference evidence="2" key="1">
    <citation type="journal article" date="2012" name="Nat. Biotechnol.">
        <title>Reference genome sequence of the model plant Setaria.</title>
        <authorList>
            <person name="Bennetzen J.L."/>
            <person name="Schmutz J."/>
            <person name="Wang H."/>
            <person name="Percifield R."/>
            <person name="Hawkins J."/>
            <person name="Pontaroli A.C."/>
            <person name="Estep M."/>
            <person name="Feng L."/>
            <person name="Vaughn J.N."/>
            <person name="Grimwood J."/>
            <person name="Jenkins J."/>
            <person name="Barry K."/>
            <person name="Lindquist E."/>
            <person name="Hellsten U."/>
            <person name="Deshpande S."/>
            <person name="Wang X."/>
            <person name="Wu X."/>
            <person name="Mitros T."/>
            <person name="Triplett J."/>
            <person name="Yang X."/>
            <person name="Ye C.Y."/>
            <person name="Mauro-Herrera M."/>
            <person name="Wang L."/>
            <person name="Li P."/>
            <person name="Sharma M."/>
            <person name="Sharma R."/>
            <person name="Ronald P.C."/>
            <person name="Panaud O."/>
            <person name="Kellogg E.A."/>
            <person name="Brutnell T.P."/>
            <person name="Doust A.N."/>
            <person name="Tuskan G.A."/>
            <person name="Rokhsar D."/>
            <person name="Devos K.M."/>
        </authorList>
    </citation>
    <scope>NUCLEOTIDE SEQUENCE [LARGE SCALE GENOMIC DNA]</scope>
    <source>
        <strain evidence="2">cv. Yugu1</strain>
    </source>
</reference>
<evidence type="ECO:0000313" key="1">
    <source>
        <dbReference type="EnsemblPlants" id="KQK87885"/>
    </source>
</evidence>
<protein>
    <submittedName>
        <fullName evidence="1">Uncharacterized protein</fullName>
    </submittedName>
</protein>
<accession>K4APE1</accession>
<dbReference type="AlphaFoldDB" id="K4APE1"/>
<evidence type="ECO:0000313" key="2">
    <source>
        <dbReference type="Proteomes" id="UP000004995"/>
    </source>
</evidence>
<proteinExistence type="predicted"/>
<dbReference type="EnsemblPlants" id="KQK87885">
    <property type="protein sequence ID" value="KQK87885"/>
    <property type="gene ID" value="SETIT_040789mg"/>
</dbReference>
<dbReference type="Proteomes" id="UP000004995">
    <property type="component" value="Unassembled WGS sequence"/>
</dbReference>
<dbReference type="InParanoid" id="K4APE1"/>
<dbReference type="EMBL" id="AGNK02005453">
    <property type="status" value="NOT_ANNOTATED_CDS"/>
    <property type="molecule type" value="Genomic_DNA"/>
</dbReference>
<dbReference type="HOGENOM" id="CLU_3336516_0_0_1"/>